<dbReference type="Pfam" id="PF00348">
    <property type="entry name" value="polyprenyl_synt"/>
    <property type="match status" value="1"/>
</dbReference>
<keyword evidence="5 12" id="KW-0808">Transferase</keyword>
<name>A0AB74TSJ0_9LACT</name>
<dbReference type="AlphaFoldDB" id="A0AB74TSJ0"/>
<evidence type="ECO:0000256" key="12">
    <source>
        <dbReference type="RuleBase" id="RU004466"/>
    </source>
</evidence>
<dbReference type="InterPro" id="IPR000092">
    <property type="entry name" value="Polyprenyl_synt"/>
</dbReference>
<keyword evidence="6" id="KW-0479">Metal-binding</keyword>
<evidence type="ECO:0000256" key="3">
    <source>
        <dbReference type="ARBA" id="ARBA00012439"/>
    </source>
</evidence>
<evidence type="ECO:0000313" key="13">
    <source>
        <dbReference type="EMBL" id="XBC49484.1"/>
    </source>
</evidence>
<dbReference type="InterPro" id="IPR053378">
    <property type="entry name" value="Prenyl_diphosphate_synthase"/>
</dbReference>
<comment type="catalytic activity">
    <reaction evidence="11">
        <text>isopentenyl diphosphate + (2E)-geranyl diphosphate = (2E,6E)-farnesyl diphosphate + diphosphate</text>
        <dbReference type="Rhea" id="RHEA:19361"/>
        <dbReference type="ChEBI" id="CHEBI:33019"/>
        <dbReference type="ChEBI" id="CHEBI:58057"/>
        <dbReference type="ChEBI" id="CHEBI:128769"/>
        <dbReference type="ChEBI" id="CHEBI:175763"/>
        <dbReference type="EC" id="2.5.1.10"/>
    </reaction>
</comment>
<dbReference type="EMBL" id="CP142435">
    <property type="protein sequence ID" value="XBC49484.1"/>
    <property type="molecule type" value="Genomic_DNA"/>
</dbReference>
<dbReference type="InterPro" id="IPR033749">
    <property type="entry name" value="Polyprenyl_synt_CS"/>
</dbReference>
<gene>
    <name evidence="13" type="ORF">VUQ06_08355</name>
</gene>
<sequence>MFNTFKNKYQADFENYLSNCIHSDSGTQLEEAMDYALLAPGKRLRPFLLFSVVATLDRAFIMKAAYPVAAALEMIHTYSLIHDDLPAMDDDDLRRGRPAVHKQFSEATAILAGDALLTESFQQVSRLNVQASQIVDLTQLLAETAGYQGMVGGQQADMNAEDQSVSLKHLQSIHVRKTGALLKFACVAGGILSGAPREILQRLSELGLKLGLAYQIRDDILDIISSQDELGKPAGTDIAANKSTYPALLGLTQARELLTNELQQCQNLLTEITKIQPDIDSNLLSSFIMQLEIKEG</sequence>
<evidence type="ECO:0000256" key="9">
    <source>
        <dbReference type="ARBA" id="ARBA00032380"/>
    </source>
</evidence>
<evidence type="ECO:0000256" key="7">
    <source>
        <dbReference type="ARBA" id="ARBA00022842"/>
    </source>
</evidence>
<proteinExistence type="inferred from homology"/>
<dbReference type="PROSITE" id="PS00723">
    <property type="entry name" value="POLYPRENYL_SYNTHASE_1"/>
    <property type="match status" value="1"/>
</dbReference>
<dbReference type="GO" id="GO:0005737">
    <property type="term" value="C:cytoplasm"/>
    <property type="evidence" value="ECO:0007669"/>
    <property type="project" value="UniProtKB-ARBA"/>
</dbReference>
<dbReference type="KEGG" id="dst:VUQ06_08355"/>
<keyword evidence="7" id="KW-0460">Magnesium</keyword>
<dbReference type="FunFam" id="1.10.600.10:FF:000001">
    <property type="entry name" value="Geranylgeranyl diphosphate synthase"/>
    <property type="match status" value="1"/>
</dbReference>
<dbReference type="SUPFAM" id="SSF48576">
    <property type="entry name" value="Terpenoid synthases"/>
    <property type="match status" value="1"/>
</dbReference>
<dbReference type="PANTHER" id="PTHR43281:SF1">
    <property type="entry name" value="FARNESYL DIPHOSPHATE SYNTHASE"/>
    <property type="match status" value="1"/>
</dbReference>
<evidence type="ECO:0000256" key="10">
    <source>
        <dbReference type="ARBA" id="ARBA00032873"/>
    </source>
</evidence>
<comment type="cofactor">
    <cofactor evidence="1">
        <name>Mg(2+)</name>
        <dbReference type="ChEBI" id="CHEBI:18420"/>
    </cofactor>
</comment>
<protein>
    <recommendedName>
        <fullName evidence="4">Farnesyl diphosphate synthase</fullName>
        <ecNumber evidence="3">2.5.1.10</ecNumber>
    </recommendedName>
    <alternativeName>
        <fullName evidence="10">(2E,6E)-farnesyl diphosphate synthase</fullName>
    </alternativeName>
    <alternativeName>
        <fullName evidence="9">Geranyltranstransferase</fullName>
    </alternativeName>
</protein>
<dbReference type="NCBIfam" id="NF045485">
    <property type="entry name" value="FPPsyn"/>
    <property type="match status" value="1"/>
</dbReference>
<dbReference type="GO" id="GO:0046872">
    <property type="term" value="F:metal ion binding"/>
    <property type="evidence" value="ECO:0007669"/>
    <property type="project" value="UniProtKB-KW"/>
</dbReference>
<organism evidence="13">
    <name type="scientific">Dolosigranulum savutiense</name>
    <dbReference type="NCBI Taxonomy" id="3110288"/>
    <lineage>
        <taxon>Bacteria</taxon>
        <taxon>Bacillati</taxon>
        <taxon>Bacillota</taxon>
        <taxon>Bacilli</taxon>
        <taxon>Lactobacillales</taxon>
        <taxon>Carnobacteriaceae</taxon>
        <taxon>Dolosigranulum</taxon>
    </lineage>
</organism>
<evidence type="ECO:0000256" key="4">
    <source>
        <dbReference type="ARBA" id="ARBA00015100"/>
    </source>
</evidence>
<reference evidence="13" key="1">
    <citation type="submission" date="2023-12" db="EMBL/GenBank/DDBJ databases">
        <title>Dolosigranulum savutii sp. nov. isolated from human upper respiratory samples collected in Botswana.</title>
        <authorList>
            <person name="Kelly M.S."/>
        </authorList>
    </citation>
    <scope>NUCLEOTIDE SEQUENCE</scope>
    <source>
        <strain evidence="13">MSK294</strain>
    </source>
</reference>
<evidence type="ECO:0000256" key="11">
    <source>
        <dbReference type="ARBA" id="ARBA00049399"/>
    </source>
</evidence>
<evidence type="ECO:0000256" key="8">
    <source>
        <dbReference type="ARBA" id="ARBA00023229"/>
    </source>
</evidence>
<dbReference type="SFLD" id="SFLDS00005">
    <property type="entry name" value="Isoprenoid_Synthase_Type_I"/>
    <property type="match status" value="1"/>
</dbReference>
<accession>A0AB74TSJ0</accession>
<dbReference type="InterPro" id="IPR008949">
    <property type="entry name" value="Isoprenoid_synthase_dom_sf"/>
</dbReference>
<dbReference type="GO" id="GO:0004337">
    <property type="term" value="F:(2E,6E)-farnesyl diphosphate synthase activity"/>
    <property type="evidence" value="ECO:0007669"/>
    <property type="project" value="UniProtKB-EC"/>
</dbReference>
<dbReference type="CDD" id="cd00685">
    <property type="entry name" value="Trans_IPPS_HT"/>
    <property type="match status" value="1"/>
</dbReference>
<evidence type="ECO:0000256" key="5">
    <source>
        <dbReference type="ARBA" id="ARBA00022679"/>
    </source>
</evidence>
<evidence type="ECO:0000256" key="6">
    <source>
        <dbReference type="ARBA" id="ARBA00022723"/>
    </source>
</evidence>
<dbReference type="RefSeq" id="WP_347301351.1">
    <property type="nucleotide sequence ID" value="NZ_CP142435.1"/>
</dbReference>
<dbReference type="EC" id="2.5.1.10" evidence="3"/>
<comment type="similarity">
    <text evidence="2 12">Belongs to the FPP/GGPP synthase family.</text>
</comment>
<evidence type="ECO:0000256" key="2">
    <source>
        <dbReference type="ARBA" id="ARBA00006706"/>
    </source>
</evidence>
<keyword evidence="8" id="KW-0414">Isoprene biosynthesis</keyword>
<dbReference type="SFLD" id="SFLDG01017">
    <property type="entry name" value="Polyprenyl_Transferase_Like"/>
    <property type="match status" value="1"/>
</dbReference>
<dbReference type="PANTHER" id="PTHR43281">
    <property type="entry name" value="FARNESYL DIPHOSPHATE SYNTHASE"/>
    <property type="match status" value="1"/>
</dbReference>
<dbReference type="Gene3D" id="1.10.600.10">
    <property type="entry name" value="Farnesyl Diphosphate Synthase"/>
    <property type="match status" value="1"/>
</dbReference>
<dbReference type="PROSITE" id="PS00444">
    <property type="entry name" value="POLYPRENYL_SYNTHASE_2"/>
    <property type="match status" value="1"/>
</dbReference>
<evidence type="ECO:0000256" key="1">
    <source>
        <dbReference type="ARBA" id="ARBA00001946"/>
    </source>
</evidence>
<dbReference type="GO" id="GO:0016114">
    <property type="term" value="P:terpenoid biosynthetic process"/>
    <property type="evidence" value="ECO:0007669"/>
    <property type="project" value="UniProtKB-ARBA"/>
</dbReference>